<dbReference type="EMBL" id="SPQT01000079">
    <property type="protein sequence ID" value="TFV36125.1"/>
    <property type="molecule type" value="Genomic_DNA"/>
</dbReference>
<keyword evidence="2" id="KW-1185">Reference proteome</keyword>
<dbReference type="Proteomes" id="UP000297966">
    <property type="component" value="Unassembled WGS sequence"/>
</dbReference>
<protein>
    <submittedName>
        <fullName evidence="1">Uncharacterized protein</fullName>
    </submittedName>
</protein>
<evidence type="ECO:0000313" key="1">
    <source>
        <dbReference type="EMBL" id="TFV36125.1"/>
    </source>
</evidence>
<dbReference type="AlphaFoldDB" id="A0A4Y9KY93"/>
<dbReference type="OrthoDB" id="8250680at2"/>
<evidence type="ECO:0000313" key="2">
    <source>
        <dbReference type="Proteomes" id="UP000297966"/>
    </source>
</evidence>
<proteinExistence type="predicted"/>
<name>A0A4Y9KY93_9BRAD</name>
<gene>
    <name evidence="1" type="ORF">E4K65_45990</name>
</gene>
<organism evidence="1 2">
    <name type="scientific">Bradyrhizobium niftali</name>
    <dbReference type="NCBI Taxonomy" id="2560055"/>
    <lineage>
        <taxon>Bacteria</taxon>
        <taxon>Pseudomonadati</taxon>
        <taxon>Pseudomonadota</taxon>
        <taxon>Alphaproteobacteria</taxon>
        <taxon>Hyphomicrobiales</taxon>
        <taxon>Nitrobacteraceae</taxon>
        <taxon>Bradyrhizobium</taxon>
    </lineage>
</organism>
<sequence length="78" mass="8111">MAHDVERVFADIDADHGDRGTGCLGHGVLPVLAPLASLSLAGQEHGRTIPLADIARSTGLRSAVGFCIVNCCHCANFL</sequence>
<comment type="caution">
    <text evidence="1">The sequence shown here is derived from an EMBL/GenBank/DDBJ whole genome shotgun (WGS) entry which is preliminary data.</text>
</comment>
<reference evidence="1 2" key="1">
    <citation type="submission" date="2019-03" db="EMBL/GenBank/DDBJ databases">
        <title>Bradyrhizobium diversity isolated from nodules of Chamaecrista fasciculata.</title>
        <authorList>
            <person name="Klepa M.S."/>
            <person name="Urquiaga M.O."/>
            <person name="Hungria M."/>
            <person name="Delamuta J.R."/>
        </authorList>
    </citation>
    <scope>NUCLEOTIDE SEQUENCE [LARGE SCALE GENOMIC DNA]</scope>
    <source>
        <strain evidence="1 2">CNPSo 3448</strain>
    </source>
</reference>
<accession>A0A4Y9KY93</accession>